<feature type="transmembrane region" description="Helical" evidence="1">
    <location>
        <begin position="68"/>
        <end position="89"/>
    </location>
</feature>
<accession>A0ABZ1SZA1</accession>
<evidence type="ECO:0000256" key="1">
    <source>
        <dbReference type="SAM" id="Phobius"/>
    </source>
</evidence>
<dbReference type="Proteomes" id="UP001432011">
    <property type="component" value="Chromosome"/>
</dbReference>
<dbReference type="RefSeq" id="WP_328710616.1">
    <property type="nucleotide sequence ID" value="NZ_CP108085.1"/>
</dbReference>
<feature type="transmembrane region" description="Helical" evidence="1">
    <location>
        <begin position="12"/>
        <end position="32"/>
    </location>
</feature>
<keyword evidence="1" id="KW-0812">Transmembrane</keyword>
<keyword evidence="3" id="KW-1185">Reference proteome</keyword>
<organism evidence="2 3">
    <name type="scientific">Microbispora hainanensis</name>
    <dbReference type="NCBI Taxonomy" id="568844"/>
    <lineage>
        <taxon>Bacteria</taxon>
        <taxon>Bacillati</taxon>
        <taxon>Actinomycetota</taxon>
        <taxon>Actinomycetes</taxon>
        <taxon>Streptosporangiales</taxon>
        <taxon>Streptosporangiaceae</taxon>
        <taxon>Microbispora</taxon>
    </lineage>
</organism>
<gene>
    <name evidence="2" type="ORF">OG913_15750</name>
</gene>
<keyword evidence="1" id="KW-1133">Transmembrane helix</keyword>
<feature type="transmembrane region" description="Helical" evidence="1">
    <location>
        <begin position="110"/>
        <end position="126"/>
    </location>
</feature>
<evidence type="ECO:0000313" key="2">
    <source>
        <dbReference type="EMBL" id="WUP78391.1"/>
    </source>
</evidence>
<evidence type="ECO:0000313" key="3">
    <source>
        <dbReference type="Proteomes" id="UP001432011"/>
    </source>
</evidence>
<keyword evidence="1" id="KW-0472">Membrane</keyword>
<reference evidence="2" key="1">
    <citation type="submission" date="2022-10" db="EMBL/GenBank/DDBJ databases">
        <title>The complete genomes of actinobacterial strains from the NBC collection.</title>
        <authorList>
            <person name="Joergensen T.S."/>
            <person name="Alvarez Arevalo M."/>
            <person name="Sterndorff E.B."/>
            <person name="Faurdal D."/>
            <person name="Vuksanovic O."/>
            <person name="Mourched A.-S."/>
            <person name="Charusanti P."/>
            <person name="Shaw S."/>
            <person name="Blin K."/>
            <person name="Weber T."/>
        </authorList>
    </citation>
    <scope>NUCLEOTIDE SEQUENCE</scope>
    <source>
        <strain evidence="2">NBC_00254</strain>
    </source>
</reference>
<dbReference type="EMBL" id="CP108085">
    <property type="protein sequence ID" value="WUP78391.1"/>
    <property type="molecule type" value="Genomic_DNA"/>
</dbReference>
<protein>
    <recommendedName>
        <fullName evidence="4">DUF1453 family protein</fullName>
    </recommendedName>
</protein>
<sequence length="133" mass="14456">MTISTAGGVSDAVLWVATVVGAGLFVLRFALLMPTKRFRWRIPLAALMGIVFVLAIAMIQDWPAREALGFLSVGFFTLFLASVGQGASIRRWATVAHEKGEPETLQPGQMVFVVKTAVILCLMLWFKSMLVAG</sequence>
<name>A0ABZ1SZA1_9ACTN</name>
<evidence type="ECO:0008006" key="4">
    <source>
        <dbReference type="Google" id="ProtNLM"/>
    </source>
</evidence>
<proteinExistence type="predicted"/>
<feature type="transmembrane region" description="Helical" evidence="1">
    <location>
        <begin position="44"/>
        <end position="62"/>
    </location>
</feature>